<reference evidence="1" key="1">
    <citation type="submission" date="2021-06" db="EMBL/GenBank/DDBJ databases">
        <authorList>
            <person name="Kallberg Y."/>
            <person name="Tangrot J."/>
            <person name="Rosling A."/>
        </authorList>
    </citation>
    <scope>NUCLEOTIDE SEQUENCE</scope>
    <source>
        <strain evidence="1">IL203A</strain>
    </source>
</reference>
<sequence>EEQYEAKSHQAYNTWDKTAARTKLPQGQNCLKGKTASRSTDWVGNRIATTDQQEEFLKPATTMITKNFIV</sequence>
<organism evidence="1 2">
    <name type="scientific">Dentiscutata heterogama</name>
    <dbReference type="NCBI Taxonomy" id="1316150"/>
    <lineage>
        <taxon>Eukaryota</taxon>
        <taxon>Fungi</taxon>
        <taxon>Fungi incertae sedis</taxon>
        <taxon>Mucoromycota</taxon>
        <taxon>Glomeromycotina</taxon>
        <taxon>Glomeromycetes</taxon>
        <taxon>Diversisporales</taxon>
        <taxon>Gigasporaceae</taxon>
        <taxon>Dentiscutata</taxon>
    </lineage>
</organism>
<accession>A0ACA9R454</accession>
<evidence type="ECO:0000313" key="1">
    <source>
        <dbReference type="EMBL" id="CAG8776298.1"/>
    </source>
</evidence>
<feature type="non-terminal residue" evidence="1">
    <location>
        <position position="70"/>
    </location>
</feature>
<feature type="non-terminal residue" evidence="1">
    <location>
        <position position="1"/>
    </location>
</feature>
<comment type="caution">
    <text evidence="1">The sequence shown here is derived from an EMBL/GenBank/DDBJ whole genome shotgun (WGS) entry which is preliminary data.</text>
</comment>
<evidence type="ECO:0000313" key="2">
    <source>
        <dbReference type="Proteomes" id="UP000789702"/>
    </source>
</evidence>
<dbReference type="EMBL" id="CAJVPU010060017">
    <property type="protein sequence ID" value="CAG8776298.1"/>
    <property type="molecule type" value="Genomic_DNA"/>
</dbReference>
<keyword evidence="2" id="KW-1185">Reference proteome</keyword>
<name>A0ACA9R454_9GLOM</name>
<protein>
    <submittedName>
        <fullName evidence="1">3708_t:CDS:1</fullName>
    </submittedName>
</protein>
<gene>
    <name evidence="1" type="ORF">DHETER_LOCUS16141</name>
</gene>
<proteinExistence type="predicted"/>
<dbReference type="Proteomes" id="UP000789702">
    <property type="component" value="Unassembled WGS sequence"/>
</dbReference>